<accession>A0A8R2D1D3</accession>
<reference evidence="4" key="1">
    <citation type="submission" date="2010-06" db="EMBL/GenBank/DDBJ databases">
        <authorList>
            <person name="Jiang H."/>
            <person name="Abraham K."/>
            <person name="Ali S."/>
            <person name="Alsbrooks S.L."/>
            <person name="Anim B.N."/>
            <person name="Anosike U.S."/>
            <person name="Attaway T."/>
            <person name="Bandaranaike D.P."/>
            <person name="Battles P.K."/>
            <person name="Bell S.N."/>
            <person name="Bell A.V."/>
            <person name="Beltran B."/>
            <person name="Bickham C."/>
            <person name="Bustamante Y."/>
            <person name="Caleb T."/>
            <person name="Canada A."/>
            <person name="Cardenas V."/>
            <person name="Carter K."/>
            <person name="Chacko J."/>
            <person name="Chandrabose M.N."/>
            <person name="Chavez D."/>
            <person name="Chavez A."/>
            <person name="Chen L."/>
            <person name="Chu H.-S."/>
            <person name="Claassen K.J."/>
            <person name="Cockrell R."/>
            <person name="Collins M."/>
            <person name="Cooper J.A."/>
            <person name="Cree A."/>
            <person name="Curry S.M."/>
            <person name="Da Y."/>
            <person name="Dao M.D."/>
            <person name="Das B."/>
            <person name="Davila M.-L."/>
            <person name="Davy-Carroll L."/>
            <person name="Denson S."/>
            <person name="Dinh H."/>
            <person name="Ebong V.E."/>
            <person name="Edwards J.R."/>
            <person name="Egan A."/>
            <person name="El-Daye J."/>
            <person name="Escobedo L."/>
            <person name="Fernandez S."/>
            <person name="Fernando P.R."/>
            <person name="Flagg N."/>
            <person name="Forbes L.D."/>
            <person name="Fowler R.G."/>
            <person name="Fu Q."/>
            <person name="Gabisi R.A."/>
            <person name="Ganer J."/>
            <person name="Garbino Pronczuk A."/>
            <person name="Garcia R.M."/>
            <person name="Garner T."/>
            <person name="Garrett T.E."/>
            <person name="Gonzalez D.A."/>
            <person name="Hamid H."/>
            <person name="Hawkins E.S."/>
            <person name="Hirani K."/>
            <person name="Hogues M.E."/>
            <person name="Hollins B."/>
            <person name="Hsiao C.-H."/>
            <person name="Jabil R."/>
            <person name="James M.L."/>
            <person name="Jhangiani S.N."/>
            <person name="Johnson B."/>
            <person name="Johnson Q."/>
            <person name="Joshi V."/>
            <person name="Kalu J.B."/>
            <person name="Kam C."/>
            <person name="Kashfia A."/>
            <person name="Keebler J."/>
            <person name="Kisamo H."/>
            <person name="Kovar C.L."/>
            <person name="Lago L.A."/>
            <person name="Lai C.-Y."/>
            <person name="Laidlaw J."/>
            <person name="Lara F."/>
            <person name="Le T.-K."/>
            <person name="Lee S.L."/>
            <person name="Legall F.H."/>
            <person name="Lemon S.J."/>
            <person name="Lewis L.R."/>
            <person name="Li B."/>
            <person name="Liu Y."/>
            <person name="Liu Y.-S."/>
            <person name="Lopez J."/>
            <person name="Lozado R.J."/>
            <person name="Lu J."/>
            <person name="Madu R.C."/>
            <person name="Maheshwari M."/>
            <person name="Maheshwari R."/>
            <person name="Malloy K."/>
            <person name="Martinez E."/>
            <person name="Mathew T."/>
            <person name="Mercado I.C."/>
            <person name="Mercado C."/>
            <person name="Meyer B."/>
            <person name="Montgomery K."/>
            <person name="Morgan M.B."/>
            <person name="Munidasa M."/>
            <person name="Nazareth L.V."/>
            <person name="Nelson J."/>
            <person name="Ng B.M."/>
            <person name="Nguyen N.B."/>
            <person name="Nguyen P.Q."/>
            <person name="Nguyen T."/>
            <person name="Obregon M."/>
            <person name="Okwuonu G.O."/>
            <person name="Onwere C.G."/>
            <person name="Orozco G."/>
            <person name="Parra A."/>
            <person name="Patel S."/>
            <person name="Patil S."/>
            <person name="Perez A."/>
            <person name="Perez Y."/>
            <person name="Pham C."/>
            <person name="Primus E.L."/>
            <person name="Pu L.-L."/>
            <person name="Puazo M."/>
            <person name="Qin X."/>
            <person name="Quiroz J.B."/>
            <person name="Reese J."/>
            <person name="Richards S."/>
            <person name="Rives C.M."/>
            <person name="Robberts R."/>
            <person name="Ruiz S.J."/>
            <person name="Ruiz M.J."/>
            <person name="Santibanez J."/>
            <person name="Schneider B.W."/>
            <person name="Sisson I."/>
            <person name="Smith M."/>
            <person name="Sodergren E."/>
            <person name="Song X.-Z."/>
            <person name="Song B.B."/>
            <person name="Summersgill H."/>
            <person name="Thelus R."/>
            <person name="Thornton R.D."/>
            <person name="Trejos Z.Y."/>
            <person name="Usmani K."/>
            <person name="Vattathil S."/>
            <person name="Villasana D."/>
            <person name="Walker D.L."/>
            <person name="Wang S."/>
            <person name="Wang K."/>
            <person name="White C.S."/>
            <person name="Williams A.C."/>
            <person name="Williamson J."/>
            <person name="Wilson K."/>
            <person name="Woghiren I.O."/>
            <person name="Woodworth J.R."/>
            <person name="Worley K.C."/>
            <person name="Wright R.A."/>
            <person name="Wu W."/>
            <person name="Young L."/>
            <person name="Zhang L."/>
            <person name="Zhang J."/>
            <person name="Zhu Y."/>
            <person name="Muzny D.M."/>
            <person name="Weinstock G."/>
            <person name="Gibbs R.A."/>
        </authorList>
    </citation>
    <scope>NUCLEOTIDE SEQUENCE [LARGE SCALE GENOMIC DNA]</scope>
    <source>
        <strain evidence="4">LSR1</strain>
    </source>
</reference>
<reference evidence="3" key="2">
    <citation type="submission" date="2022-06" db="UniProtKB">
        <authorList>
            <consortium name="EnsemblMetazoa"/>
        </authorList>
    </citation>
    <scope>IDENTIFICATION</scope>
</reference>
<proteinExistence type="predicted"/>
<organism evidence="3 4">
    <name type="scientific">Acyrthosiphon pisum</name>
    <name type="common">Pea aphid</name>
    <dbReference type="NCBI Taxonomy" id="7029"/>
    <lineage>
        <taxon>Eukaryota</taxon>
        <taxon>Metazoa</taxon>
        <taxon>Ecdysozoa</taxon>
        <taxon>Arthropoda</taxon>
        <taxon>Hexapoda</taxon>
        <taxon>Insecta</taxon>
        <taxon>Pterygota</taxon>
        <taxon>Neoptera</taxon>
        <taxon>Paraneoptera</taxon>
        <taxon>Hemiptera</taxon>
        <taxon>Sternorrhyncha</taxon>
        <taxon>Aphidomorpha</taxon>
        <taxon>Aphidoidea</taxon>
        <taxon>Aphididae</taxon>
        <taxon>Macrosiphini</taxon>
        <taxon>Acyrthosiphon</taxon>
    </lineage>
</organism>
<feature type="domain" description="Myb/SANT-like DNA-binding" evidence="2">
    <location>
        <begin position="84"/>
        <end position="172"/>
    </location>
</feature>
<evidence type="ECO:0000313" key="3">
    <source>
        <dbReference type="EnsemblMetazoa" id="XP_016655957.1"/>
    </source>
</evidence>
<dbReference type="InterPro" id="IPR044822">
    <property type="entry name" value="Myb_DNA-bind_4"/>
</dbReference>
<evidence type="ECO:0000313" key="4">
    <source>
        <dbReference type="Proteomes" id="UP000007819"/>
    </source>
</evidence>
<dbReference type="AlphaFoldDB" id="A0A8R2D1D3"/>
<evidence type="ECO:0000256" key="1">
    <source>
        <dbReference type="SAM" id="MobiDB-lite"/>
    </source>
</evidence>
<sequence>MLKFIGFVEYEGVGRIWSADKLKILCNVENDDGIQQIMMDVNVLISNGIDVEESQPVRICTNSQNIVQDDEPSFVDNTKDAFIWNKNLVTLLIETRIEMDTSFQGNKFKKNVLWTKVAEKLNTSFPNHAPVSADKCDSKWRNLWVTYKANVKKSNLSGRDSITWEYYDVLDEQFGNKPNVRPHPSTLISTLNSSYASNEDDRHLESPDQTLNESTGQSDNIKNNNITIRETRQENYKKMKTGYGMADYINLKKKELENQNEIQKKLLLLKEREVDALCLMSQALKTMADKASNI</sequence>
<dbReference type="KEGG" id="api:100572538"/>
<evidence type="ECO:0000259" key="2">
    <source>
        <dbReference type="Pfam" id="PF13837"/>
    </source>
</evidence>
<feature type="compositionally biased region" description="Polar residues" evidence="1">
    <location>
        <begin position="207"/>
        <end position="223"/>
    </location>
</feature>
<dbReference type="RefSeq" id="XP_016655957.1">
    <property type="nucleotide sequence ID" value="XM_016800468.2"/>
</dbReference>
<feature type="region of interest" description="Disordered" evidence="1">
    <location>
        <begin position="194"/>
        <end position="223"/>
    </location>
</feature>
<name>A0A8R2D1D3_ACYPI</name>
<protein>
    <recommendedName>
        <fullName evidence="2">Myb/SANT-like DNA-binding domain-containing protein</fullName>
    </recommendedName>
</protein>
<dbReference type="Gene3D" id="1.10.10.60">
    <property type="entry name" value="Homeodomain-like"/>
    <property type="match status" value="1"/>
</dbReference>
<dbReference type="Pfam" id="PF13837">
    <property type="entry name" value="Myb_DNA-bind_4"/>
    <property type="match status" value="1"/>
</dbReference>
<dbReference type="Proteomes" id="UP000007819">
    <property type="component" value="Chromosome X"/>
</dbReference>
<dbReference type="OrthoDB" id="6578264at2759"/>
<dbReference type="EnsemblMetazoa" id="XM_016800468.2">
    <property type="protein sequence ID" value="XP_016655957.1"/>
    <property type="gene ID" value="LOC100572538"/>
</dbReference>
<dbReference type="GeneID" id="100572538"/>
<keyword evidence="4" id="KW-1185">Reference proteome</keyword>